<keyword evidence="2" id="KW-1185">Reference proteome</keyword>
<reference evidence="1 2" key="1">
    <citation type="submission" date="2020-07" db="EMBL/GenBank/DDBJ databases">
        <title>Sequencing the genomes of 1000 actinobacteria strains.</title>
        <authorList>
            <person name="Klenk H.-P."/>
        </authorList>
    </citation>
    <scope>NUCLEOTIDE SEQUENCE [LARGE SCALE GENOMIC DNA]</scope>
    <source>
        <strain evidence="1 2">DSM 7487</strain>
    </source>
</reference>
<protein>
    <submittedName>
        <fullName evidence="1">Uncharacterized protein</fullName>
    </submittedName>
</protein>
<name>A0A7Y9DNL1_9ACTN</name>
<sequence>MPDPDELGALERQRAELSRVLGLQADRVRGLPLSRLDRSRDGAPSAADVVRQAAQELADLAADAEGRERRPLPVLATHGLGDQLAVVGRDVVRSGAATHLAAAHDVLARVRGAL</sequence>
<dbReference type="RefSeq" id="WP_179753993.1">
    <property type="nucleotide sequence ID" value="NZ_BAAAGN010000003.1"/>
</dbReference>
<dbReference type="EMBL" id="JACCBB010000001">
    <property type="protein sequence ID" value="NYD23922.1"/>
    <property type="molecule type" value="Genomic_DNA"/>
</dbReference>
<proteinExistence type="predicted"/>
<organism evidence="1 2">
    <name type="scientific">Kineococcus aurantiacus</name>
    <dbReference type="NCBI Taxonomy" id="37633"/>
    <lineage>
        <taxon>Bacteria</taxon>
        <taxon>Bacillati</taxon>
        <taxon>Actinomycetota</taxon>
        <taxon>Actinomycetes</taxon>
        <taxon>Kineosporiales</taxon>
        <taxon>Kineosporiaceae</taxon>
        <taxon>Kineococcus</taxon>
    </lineage>
</organism>
<gene>
    <name evidence="1" type="ORF">BJ968_003462</name>
</gene>
<comment type="caution">
    <text evidence="1">The sequence shown here is derived from an EMBL/GenBank/DDBJ whole genome shotgun (WGS) entry which is preliminary data.</text>
</comment>
<dbReference type="AlphaFoldDB" id="A0A7Y9DNL1"/>
<accession>A0A7Y9DNL1</accession>
<evidence type="ECO:0000313" key="1">
    <source>
        <dbReference type="EMBL" id="NYD23922.1"/>
    </source>
</evidence>
<evidence type="ECO:0000313" key="2">
    <source>
        <dbReference type="Proteomes" id="UP000521922"/>
    </source>
</evidence>
<dbReference type="Proteomes" id="UP000521922">
    <property type="component" value="Unassembled WGS sequence"/>
</dbReference>